<dbReference type="SUPFAM" id="SSF53850">
    <property type="entry name" value="Periplasmic binding protein-like II"/>
    <property type="match status" value="1"/>
</dbReference>
<evidence type="ECO:0000313" key="8">
    <source>
        <dbReference type="EMBL" id="MBK1818201.1"/>
    </source>
</evidence>
<dbReference type="EMBL" id="JAENIK010000013">
    <property type="protein sequence ID" value="MBK1818201.1"/>
    <property type="molecule type" value="Genomic_DNA"/>
</dbReference>
<comment type="caution">
    <text evidence="8">The sequence shown here is derived from an EMBL/GenBank/DDBJ whole genome shotgun (WGS) entry which is preliminary data.</text>
</comment>
<feature type="binding site" evidence="6">
    <location>
        <position position="136"/>
    </location>
    <ligand>
        <name>molybdate</name>
        <dbReference type="ChEBI" id="CHEBI:36264"/>
    </ligand>
</feature>
<evidence type="ECO:0000256" key="2">
    <source>
        <dbReference type="ARBA" id="ARBA00022505"/>
    </source>
</evidence>
<dbReference type="PANTHER" id="PTHR30632">
    <property type="entry name" value="MOLYBDATE-BINDING PERIPLASMIC PROTEIN"/>
    <property type="match status" value="1"/>
</dbReference>
<proteinExistence type="inferred from homology"/>
<keyword evidence="2 6" id="KW-0500">Molybdenum</keyword>
<evidence type="ECO:0000256" key="5">
    <source>
        <dbReference type="ARBA" id="ARBA00062515"/>
    </source>
</evidence>
<evidence type="ECO:0000256" key="7">
    <source>
        <dbReference type="SAM" id="SignalP"/>
    </source>
</evidence>
<feature type="binding site" evidence="6">
    <location>
        <position position="55"/>
    </location>
    <ligand>
        <name>molybdate</name>
        <dbReference type="ChEBI" id="CHEBI:36264"/>
    </ligand>
</feature>
<comment type="similarity">
    <text evidence="1">Belongs to the bacterial solute-binding protein ModA family.</text>
</comment>
<feature type="binding site" evidence="6">
    <location>
        <position position="163"/>
    </location>
    <ligand>
        <name>molybdate</name>
        <dbReference type="ChEBI" id="CHEBI:36264"/>
    </ligand>
</feature>
<protein>
    <submittedName>
        <fullName evidence="8">Molybdate ABC transporter substrate-binding protein</fullName>
    </submittedName>
</protein>
<organism evidence="8 9">
    <name type="scientific">Luteolibacter yonseiensis</name>
    <dbReference type="NCBI Taxonomy" id="1144680"/>
    <lineage>
        <taxon>Bacteria</taxon>
        <taxon>Pseudomonadati</taxon>
        <taxon>Verrucomicrobiota</taxon>
        <taxon>Verrucomicrobiia</taxon>
        <taxon>Verrucomicrobiales</taxon>
        <taxon>Verrucomicrobiaceae</taxon>
        <taxon>Luteolibacter</taxon>
    </lineage>
</organism>
<dbReference type="AlphaFoldDB" id="A0A934R6J9"/>
<sequence length="246" mass="26166">MKPLSILLSLFLACQLTAAEITVFAAASLTDSLKEIAAGYEKATGDKVRFNFAASNTLAQQIQAGAPADIFFSADEAKMNALDAAGLVMKDTRKDLLGNSLVIITPEPGVKISAPEDLLKGDIRRLSLGDPKAVPAGVYAKEWLEKAGLWKKLEPKVAPAENVRAAMAVVESGNAEAGIVYKTDAAISKKVRIALAIPATEGPKITYPAAVVKDSRQPDAARKFLVYLADKTADDTFVRFGFTVID</sequence>
<evidence type="ECO:0000313" key="9">
    <source>
        <dbReference type="Proteomes" id="UP000600139"/>
    </source>
</evidence>
<dbReference type="GO" id="GO:0046872">
    <property type="term" value="F:metal ion binding"/>
    <property type="evidence" value="ECO:0007669"/>
    <property type="project" value="UniProtKB-KW"/>
</dbReference>
<dbReference type="PANTHER" id="PTHR30632:SF0">
    <property type="entry name" value="SULFATE-BINDING PROTEIN"/>
    <property type="match status" value="1"/>
</dbReference>
<dbReference type="InterPro" id="IPR005950">
    <property type="entry name" value="ModA"/>
</dbReference>
<reference evidence="8" key="1">
    <citation type="submission" date="2021-01" db="EMBL/GenBank/DDBJ databases">
        <title>Modified the classification status of verrucomicrobia.</title>
        <authorList>
            <person name="Feng X."/>
        </authorList>
    </citation>
    <scope>NUCLEOTIDE SEQUENCE</scope>
    <source>
        <strain evidence="8">JCM 18052</strain>
    </source>
</reference>
<dbReference type="RefSeq" id="WP_200353150.1">
    <property type="nucleotide sequence ID" value="NZ_BAABHZ010000002.1"/>
</dbReference>
<accession>A0A934R6J9</accession>
<feature type="chain" id="PRO_5036749286" evidence="7">
    <location>
        <begin position="19"/>
        <end position="246"/>
    </location>
</feature>
<comment type="subunit">
    <text evidence="5">The complex is composed of two ATP-binding proteins (ModC), two transmembrane proteins (ModB) and a solute-binding protein (ModA).</text>
</comment>
<feature type="binding site" evidence="6">
    <location>
        <position position="28"/>
    </location>
    <ligand>
        <name>molybdate</name>
        <dbReference type="ChEBI" id="CHEBI:36264"/>
    </ligand>
</feature>
<evidence type="ECO:0000256" key="4">
    <source>
        <dbReference type="ARBA" id="ARBA00022729"/>
    </source>
</evidence>
<name>A0A934R6J9_9BACT</name>
<evidence type="ECO:0000256" key="6">
    <source>
        <dbReference type="PIRSR" id="PIRSR004846-1"/>
    </source>
</evidence>
<dbReference type="GO" id="GO:1901359">
    <property type="term" value="F:tungstate binding"/>
    <property type="evidence" value="ECO:0007669"/>
    <property type="project" value="UniProtKB-ARBA"/>
</dbReference>
<evidence type="ECO:0000256" key="3">
    <source>
        <dbReference type="ARBA" id="ARBA00022723"/>
    </source>
</evidence>
<dbReference type="Gene3D" id="3.40.190.10">
    <property type="entry name" value="Periplasmic binding protein-like II"/>
    <property type="match status" value="2"/>
</dbReference>
<keyword evidence="9" id="KW-1185">Reference proteome</keyword>
<dbReference type="NCBIfam" id="TIGR01256">
    <property type="entry name" value="modA"/>
    <property type="match status" value="1"/>
</dbReference>
<gene>
    <name evidence="8" type="primary">modA</name>
    <name evidence="8" type="ORF">JIN84_21435</name>
</gene>
<dbReference type="InterPro" id="IPR050682">
    <property type="entry name" value="ModA/WtpA"/>
</dbReference>
<dbReference type="GO" id="GO:0030973">
    <property type="term" value="F:molybdate ion binding"/>
    <property type="evidence" value="ECO:0007669"/>
    <property type="project" value="TreeGrafter"/>
</dbReference>
<dbReference type="FunFam" id="3.40.190.10:FF:000035">
    <property type="entry name" value="Molybdate ABC transporter substrate-binding protein"/>
    <property type="match status" value="1"/>
</dbReference>
<feature type="signal peptide" evidence="7">
    <location>
        <begin position="1"/>
        <end position="18"/>
    </location>
</feature>
<feature type="binding site" evidence="6">
    <location>
        <position position="181"/>
    </location>
    <ligand>
        <name>molybdate</name>
        <dbReference type="ChEBI" id="CHEBI:36264"/>
    </ligand>
</feature>
<keyword evidence="4 7" id="KW-0732">Signal</keyword>
<dbReference type="GO" id="GO:0015689">
    <property type="term" value="P:molybdate ion transport"/>
    <property type="evidence" value="ECO:0007669"/>
    <property type="project" value="InterPro"/>
</dbReference>
<evidence type="ECO:0000256" key="1">
    <source>
        <dbReference type="ARBA" id="ARBA00009175"/>
    </source>
</evidence>
<dbReference type="Pfam" id="PF13531">
    <property type="entry name" value="SBP_bac_11"/>
    <property type="match status" value="1"/>
</dbReference>
<dbReference type="PIRSF" id="PIRSF004846">
    <property type="entry name" value="ModA"/>
    <property type="match status" value="1"/>
</dbReference>
<dbReference type="Proteomes" id="UP000600139">
    <property type="component" value="Unassembled WGS sequence"/>
</dbReference>
<keyword evidence="3 6" id="KW-0479">Metal-binding</keyword>